<dbReference type="InterPro" id="IPR036259">
    <property type="entry name" value="MFS_trans_sf"/>
</dbReference>
<dbReference type="PROSITE" id="PS50850">
    <property type="entry name" value="MFS"/>
    <property type="match status" value="1"/>
</dbReference>
<evidence type="ECO:0000259" key="8">
    <source>
        <dbReference type="PROSITE" id="PS50850"/>
    </source>
</evidence>
<organism evidence="9 10">
    <name type="scientific">Leptospira hartskeerlii</name>
    <dbReference type="NCBI Taxonomy" id="2023177"/>
    <lineage>
        <taxon>Bacteria</taxon>
        <taxon>Pseudomonadati</taxon>
        <taxon>Spirochaetota</taxon>
        <taxon>Spirochaetia</taxon>
        <taxon>Leptospirales</taxon>
        <taxon>Leptospiraceae</taxon>
        <taxon>Leptospira</taxon>
    </lineage>
</organism>
<dbReference type="Gene3D" id="1.20.1250.20">
    <property type="entry name" value="MFS general substrate transporter like domains"/>
    <property type="match status" value="1"/>
</dbReference>
<dbReference type="Gene3D" id="1.20.1720.10">
    <property type="entry name" value="Multidrug resistance protein D"/>
    <property type="match status" value="1"/>
</dbReference>
<keyword evidence="10" id="KW-1185">Reference proteome</keyword>
<keyword evidence="4 7" id="KW-0812">Transmembrane</keyword>
<accession>A0A2M9XBJ4</accession>
<feature type="transmembrane region" description="Helical" evidence="7">
    <location>
        <begin position="309"/>
        <end position="330"/>
    </location>
</feature>
<dbReference type="OrthoDB" id="9781469at2"/>
<evidence type="ECO:0000256" key="2">
    <source>
        <dbReference type="ARBA" id="ARBA00022448"/>
    </source>
</evidence>
<feature type="transmembrane region" description="Helical" evidence="7">
    <location>
        <begin position="337"/>
        <end position="356"/>
    </location>
</feature>
<evidence type="ECO:0000256" key="6">
    <source>
        <dbReference type="ARBA" id="ARBA00023136"/>
    </source>
</evidence>
<dbReference type="RefSeq" id="WP_100707114.1">
    <property type="nucleotide sequence ID" value="NZ_NPDL01000005.1"/>
</dbReference>
<feature type="transmembrane region" description="Helical" evidence="7">
    <location>
        <begin position="272"/>
        <end position="297"/>
    </location>
</feature>
<feature type="transmembrane region" description="Helical" evidence="7">
    <location>
        <begin position="234"/>
        <end position="251"/>
    </location>
</feature>
<evidence type="ECO:0000256" key="4">
    <source>
        <dbReference type="ARBA" id="ARBA00022692"/>
    </source>
</evidence>
<evidence type="ECO:0000256" key="7">
    <source>
        <dbReference type="SAM" id="Phobius"/>
    </source>
</evidence>
<feature type="domain" description="Major facilitator superfamily (MFS) profile" evidence="8">
    <location>
        <begin position="19"/>
        <end position="506"/>
    </location>
</feature>
<feature type="transmembrane region" description="Helical" evidence="7">
    <location>
        <begin position="210"/>
        <end position="228"/>
    </location>
</feature>
<dbReference type="Proteomes" id="UP000232196">
    <property type="component" value="Unassembled WGS sequence"/>
</dbReference>
<dbReference type="AlphaFoldDB" id="A0A2M9XBJ4"/>
<comment type="subcellular location">
    <subcellularLocation>
        <location evidence="1">Cell membrane</location>
        <topology evidence="1">Multi-pass membrane protein</topology>
    </subcellularLocation>
</comment>
<feature type="transmembrane region" description="Helical" evidence="7">
    <location>
        <begin position="409"/>
        <end position="426"/>
    </location>
</feature>
<dbReference type="EMBL" id="NPDN01000006">
    <property type="protein sequence ID" value="PJZ25036.1"/>
    <property type="molecule type" value="Genomic_DNA"/>
</dbReference>
<feature type="transmembrane region" description="Helical" evidence="7">
    <location>
        <begin position="20"/>
        <end position="41"/>
    </location>
</feature>
<feature type="transmembrane region" description="Helical" evidence="7">
    <location>
        <begin position="108"/>
        <end position="131"/>
    </location>
</feature>
<dbReference type="InterPro" id="IPR020846">
    <property type="entry name" value="MFS_dom"/>
</dbReference>
<evidence type="ECO:0000313" key="10">
    <source>
        <dbReference type="Proteomes" id="UP000232196"/>
    </source>
</evidence>
<dbReference type="PANTHER" id="PTHR42718">
    <property type="entry name" value="MAJOR FACILITATOR SUPERFAMILY MULTIDRUG TRANSPORTER MFSC"/>
    <property type="match status" value="1"/>
</dbReference>
<keyword evidence="3" id="KW-1003">Cell membrane</keyword>
<dbReference type="GO" id="GO:0022857">
    <property type="term" value="F:transmembrane transporter activity"/>
    <property type="evidence" value="ECO:0007669"/>
    <property type="project" value="InterPro"/>
</dbReference>
<gene>
    <name evidence="9" type="ORF">CH357_12535</name>
</gene>
<evidence type="ECO:0000256" key="1">
    <source>
        <dbReference type="ARBA" id="ARBA00004651"/>
    </source>
</evidence>
<comment type="caution">
    <text evidence="9">The sequence shown here is derived from an EMBL/GenBank/DDBJ whole genome shotgun (WGS) entry which is preliminary data.</text>
</comment>
<feature type="transmembrane region" description="Helical" evidence="7">
    <location>
        <begin position="143"/>
        <end position="163"/>
    </location>
</feature>
<protein>
    <submittedName>
        <fullName evidence="9">MFS transporter</fullName>
    </submittedName>
</protein>
<dbReference type="PRINTS" id="PR01036">
    <property type="entry name" value="TCRTETB"/>
</dbReference>
<keyword evidence="2" id="KW-0813">Transport</keyword>
<evidence type="ECO:0000313" key="9">
    <source>
        <dbReference type="EMBL" id="PJZ25036.1"/>
    </source>
</evidence>
<feature type="transmembrane region" description="Helical" evidence="7">
    <location>
        <begin position="480"/>
        <end position="502"/>
    </location>
</feature>
<dbReference type="SUPFAM" id="SSF103473">
    <property type="entry name" value="MFS general substrate transporter"/>
    <property type="match status" value="1"/>
</dbReference>
<dbReference type="CDD" id="cd17321">
    <property type="entry name" value="MFS_MMR_MDR_like"/>
    <property type="match status" value="1"/>
</dbReference>
<reference evidence="9 10" key="1">
    <citation type="submission" date="2017-07" db="EMBL/GenBank/DDBJ databases">
        <title>Leptospira spp. isolated from tropical soils.</title>
        <authorList>
            <person name="Thibeaux R."/>
            <person name="Iraola G."/>
            <person name="Ferres I."/>
            <person name="Bierque E."/>
            <person name="Girault D."/>
            <person name="Soupe-Gilbert M.-E."/>
            <person name="Picardeau M."/>
            <person name="Goarant C."/>
        </authorList>
    </citation>
    <scope>NUCLEOTIDE SEQUENCE [LARGE SCALE GENOMIC DNA]</scope>
    <source>
        <strain evidence="9 10">MCA1-C-A1</strain>
    </source>
</reference>
<evidence type="ECO:0000256" key="3">
    <source>
        <dbReference type="ARBA" id="ARBA00022475"/>
    </source>
</evidence>
<name>A0A2M9XBJ4_9LEPT</name>
<feature type="transmembrane region" description="Helical" evidence="7">
    <location>
        <begin position="362"/>
        <end position="388"/>
    </location>
</feature>
<dbReference type="InterPro" id="IPR011701">
    <property type="entry name" value="MFS"/>
</dbReference>
<proteinExistence type="predicted"/>
<feature type="transmembrane region" description="Helical" evidence="7">
    <location>
        <begin position="56"/>
        <end position="73"/>
    </location>
</feature>
<feature type="transmembrane region" description="Helical" evidence="7">
    <location>
        <begin position="169"/>
        <end position="189"/>
    </location>
</feature>
<feature type="transmembrane region" description="Helical" evidence="7">
    <location>
        <begin position="85"/>
        <end position="102"/>
    </location>
</feature>
<evidence type="ECO:0000256" key="5">
    <source>
        <dbReference type="ARBA" id="ARBA00022989"/>
    </source>
</evidence>
<dbReference type="Pfam" id="PF07690">
    <property type="entry name" value="MFS_1"/>
    <property type="match status" value="1"/>
</dbReference>
<dbReference type="GO" id="GO:0005886">
    <property type="term" value="C:plasma membrane"/>
    <property type="evidence" value="ECO:0007669"/>
    <property type="project" value="UniProtKB-SubCell"/>
</dbReference>
<sequence length="522" mass="55563">MSETKTENSTKATKKEWIGLAVIALPCLLYAMDLTVLYLAAPQLSADLNPTPSQQLWIMDIYGFLVAGFLVIMGNLGDRIGRRKLLLYGAAAFGVASVLAAFSTSSEILILTRAILGITAATLAPSTLSLIRNMFLDPEERTFAIGIWGMSFSLGGAIGPLVGGVLLEYFWWGSVFLMSVPIMILLLIVGPKLLPEFKDPNSGKMDLPSAVLSLVSVLSIIYGLKQIAENGWGFVPILTILAGLLVGAIFIKRQTTLTDPMIDLQLFKLPAFSAAVVGNTMTIFVALGTFLFISQYLQLVLGLSPLEAGLWTLPGAVGNVIGSLAVPMIVKHTRPLYVMLGGLVLTAIGMFLYAQINMENGIWVIIVGALTMSLGICAVVILGTDIIVSSAPPERAGAAASISETAAEFGGVLGIAILGSIGVAIFKSRINSIDLPGLTPEQWESSHNTLASAVAVAKELPEPSKQILLNTARDAFTDSLHFVSLLSVGISIALAFAIFFILKDRKEREVVAEPVELDKATR</sequence>
<keyword evidence="6 7" id="KW-0472">Membrane</keyword>
<keyword evidence="5 7" id="KW-1133">Transmembrane helix</keyword>
<dbReference type="PANTHER" id="PTHR42718:SF47">
    <property type="entry name" value="METHYL VIOLOGEN RESISTANCE PROTEIN SMVA"/>
    <property type="match status" value="1"/>
</dbReference>